<evidence type="ECO:0000313" key="3">
    <source>
        <dbReference type="EMBL" id="RAN97671.1"/>
    </source>
</evidence>
<organism evidence="3 5">
    <name type="scientific">Micromonospora noduli</name>
    <dbReference type="NCBI Taxonomy" id="709876"/>
    <lineage>
        <taxon>Bacteria</taxon>
        <taxon>Bacillati</taxon>
        <taxon>Actinomycetota</taxon>
        <taxon>Actinomycetes</taxon>
        <taxon>Micromonosporales</taxon>
        <taxon>Micromonosporaceae</taxon>
        <taxon>Micromonospora</taxon>
    </lineage>
</organism>
<dbReference type="Proteomes" id="UP000248966">
    <property type="component" value="Unassembled WGS sequence"/>
</dbReference>
<gene>
    <name evidence="3" type="ORF">LAH08_04475</name>
    <name evidence="4" type="ORF">MED15_01750</name>
</gene>
<evidence type="ECO:0000256" key="2">
    <source>
        <dbReference type="SAM" id="SignalP"/>
    </source>
</evidence>
<keyword evidence="6" id="KW-1185">Reference proteome</keyword>
<name>A0A328N5X5_9ACTN</name>
<evidence type="ECO:0000313" key="4">
    <source>
        <dbReference type="EMBL" id="RAO22243.1"/>
    </source>
</evidence>
<sequence>MRTIRTLAPALCLVLALTACTDADAPSPTGAAAPGTPTVTNAATDPVRAAPTNGSAPASAEEVCAYLDGQLPTLKGIGSETGAMANLTVNLYSWYEKQGPVPTGRQIDDQTRLECPATRTEVLKLAGMESFERL</sequence>
<evidence type="ECO:0000313" key="6">
    <source>
        <dbReference type="Proteomes" id="UP000249045"/>
    </source>
</evidence>
<proteinExistence type="predicted"/>
<dbReference type="EMBL" id="PYAC01000005">
    <property type="protein sequence ID" value="RAO22243.1"/>
    <property type="molecule type" value="Genomic_DNA"/>
</dbReference>
<feature type="compositionally biased region" description="Low complexity" evidence="1">
    <location>
        <begin position="27"/>
        <end position="44"/>
    </location>
</feature>
<evidence type="ECO:0000313" key="5">
    <source>
        <dbReference type="Proteomes" id="UP000248966"/>
    </source>
</evidence>
<comment type="caution">
    <text evidence="3">The sequence shown here is derived from an EMBL/GenBank/DDBJ whole genome shotgun (WGS) entry which is preliminary data.</text>
</comment>
<dbReference type="RefSeq" id="WP_146758853.1">
    <property type="nucleotide sequence ID" value="NZ_PYAA01000028.1"/>
</dbReference>
<feature type="signal peptide" evidence="2">
    <location>
        <begin position="1"/>
        <end position="25"/>
    </location>
</feature>
<dbReference type="Proteomes" id="UP000249045">
    <property type="component" value="Unassembled WGS sequence"/>
</dbReference>
<protein>
    <recommendedName>
        <fullName evidence="7">Lipoprotein</fullName>
    </recommendedName>
</protein>
<dbReference type="PROSITE" id="PS51257">
    <property type="entry name" value="PROKAR_LIPOPROTEIN"/>
    <property type="match status" value="1"/>
</dbReference>
<dbReference type="AlphaFoldDB" id="A0A328N5X5"/>
<evidence type="ECO:0008006" key="7">
    <source>
        <dbReference type="Google" id="ProtNLM"/>
    </source>
</evidence>
<evidence type="ECO:0000256" key="1">
    <source>
        <dbReference type="SAM" id="MobiDB-lite"/>
    </source>
</evidence>
<reference evidence="5 6" key="1">
    <citation type="submission" date="2018-03" db="EMBL/GenBank/DDBJ databases">
        <title>Defining the species Micromonospora saelicesensis and Micromonospora noduli under the framework of genomics.</title>
        <authorList>
            <person name="Riesco R."/>
            <person name="Trujillo M.E."/>
        </authorList>
    </citation>
    <scope>NUCLEOTIDE SEQUENCE [LARGE SCALE GENOMIC DNA]</scope>
    <source>
        <strain evidence="3 5">LAH08</strain>
        <strain evidence="4 6">MED15</strain>
    </source>
</reference>
<keyword evidence="2" id="KW-0732">Signal</keyword>
<feature type="chain" id="PRO_5016241649" description="Lipoprotein" evidence="2">
    <location>
        <begin position="26"/>
        <end position="134"/>
    </location>
</feature>
<accession>A0A328N5X5</accession>
<feature type="region of interest" description="Disordered" evidence="1">
    <location>
        <begin position="27"/>
        <end position="55"/>
    </location>
</feature>
<dbReference type="EMBL" id="PYAA01000028">
    <property type="protein sequence ID" value="RAN97671.1"/>
    <property type="molecule type" value="Genomic_DNA"/>
</dbReference>